<proteinExistence type="predicted"/>
<dbReference type="PANTHER" id="PTHR31350:SF21">
    <property type="entry name" value="F-BOX ONLY PROTEIN 21"/>
    <property type="match status" value="1"/>
</dbReference>
<feature type="domain" description="Protein SirB1 N-terminal" evidence="2">
    <location>
        <begin position="121"/>
        <end position="236"/>
    </location>
</feature>
<dbReference type="InterPro" id="IPR032698">
    <property type="entry name" value="SirB1_N"/>
</dbReference>
<evidence type="ECO:0000256" key="1">
    <source>
        <dbReference type="SAM" id="MobiDB-lite"/>
    </source>
</evidence>
<protein>
    <recommendedName>
        <fullName evidence="2">Protein SirB1 N-terminal domain-containing protein</fullName>
    </recommendedName>
</protein>
<reference evidence="3" key="1">
    <citation type="submission" date="2021-01" db="EMBL/GenBank/DDBJ databases">
        <authorList>
            <person name="Corre E."/>
            <person name="Pelletier E."/>
            <person name="Niang G."/>
            <person name="Scheremetjew M."/>
            <person name="Finn R."/>
            <person name="Kale V."/>
            <person name="Holt S."/>
            <person name="Cochrane G."/>
            <person name="Meng A."/>
            <person name="Brown T."/>
            <person name="Cohen L."/>
        </authorList>
    </citation>
    <scope>NUCLEOTIDE SEQUENCE</scope>
    <source>
        <strain evidence="3">CCMP645</strain>
    </source>
</reference>
<sequence length="333" mass="35368">MDADLQELAGRVLTRRRLGAALSLSFEPAAQGETEDEGENGYTDASIDGQRAGDGANLATADADAGAGAGTADDDAVDDAADDDDDLAAARLMATALSSTIFGVTDASDDRGADVSFFRGCDQAEYYDPRNSFVDRVLSRRRGIPISLALLYAEIAARCRMPFVGLNAPGHLLLAPACAPRAFAVDCFGGGELLCGAELRRFVGSRSGQPPSATATVLERISSSPMRPLDWAARILRNLRPIYAGCGDAVRLLGVAERSLIISRADPSCLSRQEVFACERDVALAILSLADDTRAGEAHALLRRSLEEDTSIGARQRAQLTHVLSSPWLQERL</sequence>
<dbReference type="AlphaFoldDB" id="A0A7S4F0L4"/>
<feature type="region of interest" description="Disordered" evidence="1">
    <location>
        <begin position="24"/>
        <end position="57"/>
    </location>
</feature>
<evidence type="ECO:0000313" key="3">
    <source>
        <dbReference type="EMBL" id="CAE0764697.1"/>
    </source>
</evidence>
<evidence type="ECO:0000259" key="2">
    <source>
        <dbReference type="Pfam" id="PF13369"/>
    </source>
</evidence>
<accession>A0A7S4F0L4</accession>
<dbReference type="PANTHER" id="PTHR31350">
    <property type="entry name" value="SI:DKEY-261L7.2"/>
    <property type="match status" value="1"/>
</dbReference>
<dbReference type="Pfam" id="PF13369">
    <property type="entry name" value="Transglut_core2"/>
    <property type="match status" value="1"/>
</dbReference>
<name>A0A7S4F0L4_CHRCT</name>
<organism evidence="3">
    <name type="scientific">Chrysotila carterae</name>
    <name type="common">Marine alga</name>
    <name type="synonym">Syracosphaera carterae</name>
    <dbReference type="NCBI Taxonomy" id="13221"/>
    <lineage>
        <taxon>Eukaryota</taxon>
        <taxon>Haptista</taxon>
        <taxon>Haptophyta</taxon>
        <taxon>Prymnesiophyceae</taxon>
        <taxon>Isochrysidales</taxon>
        <taxon>Isochrysidaceae</taxon>
        <taxon>Chrysotila</taxon>
    </lineage>
</organism>
<gene>
    <name evidence="3" type="ORF">PCAR00345_LOCUS17309</name>
</gene>
<dbReference type="EMBL" id="HBIZ01027296">
    <property type="protein sequence ID" value="CAE0764697.1"/>
    <property type="molecule type" value="Transcribed_RNA"/>
</dbReference>